<dbReference type="InterPro" id="IPR029062">
    <property type="entry name" value="Class_I_gatase-like"/>
</dbReference>
<sequence>MSPSVPRLGRPCPLGPPSGRPRVIAPSGSCASAPCKPVLRAAPRARDVGIVCERKGARPVTPAHSPATDLFNVPLRVLIVASETPSQRSTRRRSAGTSSDESYARTLRGLRDDLSVDSLSCVDGGDAELPDLSRYDGVFFAGSPIQMHEDTPETRAAARFMAGVFQAGVPSFGSCAGLQIAAVAAGGATGPRTSGTEAAFARNITMTDAGRTHPLLQGRPAVWSAPAMHSSVVTTLPPGAVLLARNADTPVEAVEIRHGAGLFWGVQYHPEITLAEIAASLRRQAQDLVDEGLARDSAAIEDHAARLEALNDDPHRRDLAWQLGLDAEVTDAARRTLELRNFLAMITERSTAMA</sequence>
<proteinExistence type="predicted"/>
<dbReference type="InterPro" id="IPR017926">
    <property type="entry name" value="GATASE"/>
</dbReference>
<feature type="region of interest" description="Disordered" evidence="1">
    <location>
        <begin position="1"/>
        <end position="20"/>
    </location>
</feature>
<protein>
    <submittedName>
        <fullName evidence="3">Type 1 glutamine amidotransferase</fullName>
    </submittedName>
</protein>
<feature type="compositionally biased region" description="Low complexity" evidence="1">
    <location>
        <begin position="1"/>
        <end position="12"/>
    </location>
</feature>
<evidence type="ECO:0000259" key="2">
    <source>
        <dbReference type="Pfam" id="PF00117"/>
    </source>
</evidence>
<accession>A0A4P7HN08</accession>
<feature type="domain" description="Glutamine amidotransferase" evidence="2">
    <location>
        <begin position="131"/>
        <end position="276"/>
    </location>
</feature>
<dbReference type="Proteomes" id="UP000296374">
    <property type="component" value="Chromosome"/>
</dbReference>
<dbReference type="Gene3D" id="3.40.50.880">
    <property type="match status" value="1"/>
</dbReference>
<evidence type="ECO:0000256" key="1">
    <source>
        <dbReference type="SAM" id="MobiDB-lite"/>
    </source>
</evidence>
<dbReference type="GO" id="GO:0005829">
    <property type="term" value="C:cytosol"/>
    <property type="evidence" value="ECO:0007669"/>
    <property type="project" value="TreeGrafter"/>
</dbReference>
<dbReference type="GO" id="GO:0016740">
    <property type="term" value="F:transferase activity"/>
    <property type="evidence" value="ECO:0007669"/>
    <property type="project" value="UniProtKB-KW"/>
</dbReference>
<dbReference type="PANTHER" id="PTHR42695">
    <property type="entry name" value="GLUTAMINE AMIDOTRANSFERASE YLR126C-RELATED"/>
    <property type="match status" value="1"/>
</dbReference>
<dbReference type="PANTHER" id="PTHR42695:SF5">
    <property type="entry name" value="GLUTAMINE AMIDOTRANSFERASE YLR126C-RELATED"/>
    <property type="match status" value="1"/>
</dbReference>
<dbReference type="InterPro" id="IPR044992">
    <property type="entry name" value="ChyE-like"/>
</dbReference>
<gene>
    <name evidence="3" type="ORF">E4191_10425</name>
</gene>
<dbReference type="AlphaFoldDB" id="A0A4P7HN08"/>
<dbReference type="EMBL" id="CP038439">
    <property type="protein sequence ID" value="QBX35073.1"/>
    <property type="molecule type" value="Genomic_DNA"/>
</dbReference>
<reference evidence="4" key="1">
    <citation type="submission" date="2019-03" db="EMBL/GenBank/DDBJ databases">
        <authorList>
            <person name="Li J."/>
        </authorList>
    </citation>
    <scope>NUCLEOTIDE SEQUENCE [LARGE SCALE GENOMIC DNA]</scope>
    <source>
        <strain evidence="4">2251</strain>
    </source>
</reference>
<dbReference type="PROSITE" id="PS51273">
    <property type="entry name" value="GATASE_TYPE_1"/>
    <property type="match status" value="1"/>
</dbReference>
<organism evidence="3 4">
    <name type="scientific">Paracoccus liaowanqingii</name>
    <dbReference type="NCBI Taxonomy" id="2560053"/>
    <lineage>
        <taxon>Bacteria</taxon>
        <taxon>Pseudomonadati</taxon>
        <taxon>Pseudomonadota</taxon>
        <taxon>Alphaproteobacteria</taxon>
        <taxon>Rhodobacterales</taxon>
        <taxon>Paracoccaceae</taxon>
        <taxon>Paracoccus</taxon>
    </lineage>
</organism>
<evidence type="ECO:0000313" key="3">
    <source>
        <dbReference type="EMBL" id="QBX35073.1"/>
    </source>
</evidence>
<evidence type="ECO:0000313" key="4">
    <source>
        <dbReference type="Proteomes" id="UP000296374"/>
    </source>
</evidence>
<keyword evidence="3" id="KW-0315">Glutamine amidotransferase</keyword>
<dbReference type="KEGG" id="plia:E4191_10425"/>
<dbReference type="SUPFAM" id="SSF52317">
    <property type="entry name" value="Class I glutamine amidotransferase-like"/>
    <property type="match status" value="1"/>
</dbReference>
<dbReference type="Pfam" id="PF00117">
    <property type="entry name" value="GATase"/>
    <property type="match status" value="1"/>
</dbReference>
<feature type="region of interest" description="Disordered" evidence="1">
    <location>
        <begin position="83"/>
        <end position="104"/>
    </location>
</feature>
<name>A0A4P7HN08_9RHOB</name>
<keyword evidence="3" id="KW-0808">Transferase</keyword>